<reference evidence="3 4" key="1">
    <citation type="submission" date="2016-07" db="EMBL/GenBank/DDBJ databases">
        <title>Pervasive Adenine N6-methylation of Active Genes in Fungi.</title>
        <authorList>
            <consortium name="DOE Joint Genome Institute"/>
            <person name="Mondo S.J."/>
            <person name="Dannebaum R.O."/>
            <person name="Kuo R.C."/>
            <person name="Labutti K."/>
            <person name="Haridas S."/>
            <person name="Kuo A."/>
            <person name="Salamov A."/>
            <person name="Ahrendt S.R."/>
            <person name="Lipzen A."/>
            <person name="Sullivan W."/>
            <person name="Andreopoulos W.B."/>
            <person name="Clum A."/>
            <person name="Lindquist E."/>
            <person name="Daum C."/>
            <person name="Ramamoorthy G.K."/>
            <person name="Gryganskyi A."/>
            <person name="Culley D."/>
            <person name="Magnuson J.K."/>
            <person name="James T.Y."/>
            <person name="O'Malley M.A."/>
            <person name="Stajich J.E."/>
            <person name="Spatafora J.W."/>
            <person name="Visel A."/>
            <person name="Grigoriev I.V."/>
        </authorList>
    </citation>
    <scope>NUCLEOTIDE SEQUENCE [LARGE SCALE GENOMIC DNA]</scope>
    <source>
        <strain evidence="3 4">NRRL 3116</strain>
    </source>
</reference>
<evidence type="ECO:0000313" key="4">
    <source>
        <dbReference type="Proteomes" id="UP000193648"/>
    </source>
</evidence>
<dbReference type="InParanoid" id="A0A1Y2GWJ7"/>
<organism evidence="3 4">
    <name type="scientific">Lobosporangium transversale</name>
    <dbReference type="NCBI Taxonomy" id="64571"/>
    <lineage>
        <taxon>Eukaryota</taxon>
        <taxon>Fungi</taxon>
        <taxon>Fungi incertae sedis</taxon>
        <taxon>Mucoromycota</taxon>
        <taxon>Mortierellomycotina</taxon>
        <taxon>Mortierellomycetes</taxon>
        <taxon>Mortierellales</taxon>
        <taxon>Mortierellaceae</taxon>
        <taxon>Lobosporangium</taxon>
    </lineage>
</organism>
<dbReference type="Proteomes" id="UP000193648">
    <property type="component" value="Unassembled WGS sequence"/>
</dbReference>
<keyword evidence="1" id="KW-0472">Membrane</keyword>
<accession>A0A1Y2GWJ7</accession>
<dbReference type="AlphaFoldDB" id="A0A1Y2GWJ7"/>
<comment type="caution">
    <text evidence="3">The sequence shown here is derived from an EMBL/GenBank/DDBJ whole genome shotgun (WGS) entry which is preliminary data.</text>
</comment>
<evidence type="ECO:0000256" key="1">
    <source>
        <dbReference type="SAM" id="Phobius"/>
    </source>
</evidence>
<dbReference type="EMBL" id="MCFF01000018">
    <property type="protein sequence ID" value="ORZ16198.1"/>
    <property type="molecule type" value="Genomic_DNA"/>
</dbReference>
<name>A0A1Y2GWJ7_9FUNG</name>
<dbReference type="GeneID" id="33565411"/>
<protein>
    <submittedName>
        <fullName evidence="3">Uncharacterized protein</fullName>
    </submittedName>
</protein>
<keyword evidence="1" id="KW-1133">Transmembrane helix</keyword>
<feature type="transmembrane region" description="Helical" evidence="1">
    <location>
        <begin position="42"/>
        <end position="62"/>
    </location>
</feature>
<sequence length="68" mass="7993">MAGIVCASTHFLQLLVFMLFLFAWVSLMTFDENECTNAMDPIYFIIIIFSFAHRFLISWVMYQCLKAK</sequence>
<feature type="transmembrane region" description="Helical" evidence="1">
    <location>
        <begin position="12"/>
        <end position="30"/>
    </location>
</feature>
<dbReference type="EMBL" id="MCFF01000011">
    <property type="protein sequence ID" value="ORZ21717.1"/>
    <property type="molecule type" value="Genomic_DNA"/>
</dbReference>
<evidence type="ECO:0000313" key="3">
    <source>
        <dbReference type="EMBL" id="ORZ21717.1"/>
    </source>
</evidence>
<gene>
    <name evidence="3" type="ORF">BCR41DRAFT_349923</name>
    <name evidence="2" type="ORF">BCR41DRAFT_353667</name>
</gene>
<evidence type="ECO:0000313" key="2">
    <source>
        <dbReference type="EMBL" id="ORZ16198.1"/>
    </source>
</evidence>
<keyword evidence="4" id="KW-1185">Reference proteome</keyword>
<keyword evidence="1" id="KW-0812">Transmembrane</keyword>
<proteinExistence type="predicted"/>
<dbReference type="RefSeq" id="XP_021882968.1">
    <property type="nucleotide sequence ID" value="XM_022023567.1"/>
</dbReference>